<dbReference type="Pfam" id="PF06114">
    <property type="entry name" value="Peptidase_M78"/>
    <property type="match status" value="1"/>
</dbReference>
<reference evidence="2" key="1">
    <citation type="submission" date="2020-02" db="EMBL/GenBank/DDBJ databases">
        <authorList>
            <person name="Fontana A."/>
            <person name="Patrone V."/>
            <person name="Morelli L."/>
        </authorList>
    </citation>
    <scope>NUCLEOTIDE SEQUENCE</scope>
    <source>
        <strain evidence="2">CCUG 30943</strain>
    </source>
</reference>
<dbReference type="InterPro" id="IPR010359">
    <property type="entry name" value="IrrE_HExxH"/>
</dbReference>
<protein>
    <submittedName>
        <fullName evidence="2">ImmA/IrrE family metallo-endopeptidase</fullName>
    </submittedName>
</protein>
<dbReference type="Gene3D" id="1.10.10.2910">
    <property type="match status" value="1"/>
</dbReference>
<evidence type="ECO:0000313" key="2">
    <source>
        <dbReference type="EMBL" id="MBJ7631642.1"/>
    </source>
</evidence>
<dbReference type="EMBL" id="JAAOCX010000001">
    <property type="protein sequence ID" value="MBJ7631642.1"/>
    <property type="molecule type" value="Genomic_DNA"/>
</dbReference>
<evidence type="ECO:0000259" key="1">
    <source>
        <dbReference type="Pfam" id="PF06114"/>
    </source>
</evidence>
<feature type="domain" description="IrrE N-terminal-like" evidence="1">
    <location>
        <begin position="38"/>
        <end position="110"/>
    </location>
</feature>
<reference evidence="2" key="2">
    <citation type="journal article" date="2021" name="Int. J. Food Microbiol.">
        <title>Safety demonstration of a microbial species for use in the food chain: Weissella confusa.</title>
        <authorList>
            <person name="Bourdichon F."/>
            <person name="Patrone V."/>
            <person name="Fontana A."/>
            <person name="Milani G."/>
            <person name="Morelli L."/>
        </authorList>
    </citation>
    <scope>NUCLEOTIDE SEQUENCE</scope>
    <source>
        <strain evidence="2">CCUG 30943</strain>
    </source>
</reference>
<dbReference type="RefSeq" id="WP_135411109.1">
    <property type="nucleotide sequence ID" value="NZ_JAAOCX010000001.1"/>
</dbReference>
<proteinExistence type="predicted"/>
<name>A0AAE2S694_WEICO</name>
<comment type="caution">
    <text evidence="2">The sequence shown here is derived from an EMBL/GenBank/DDBJ whole genome shotgun (WGS) entry which is preliminary data.</text>
</comment>
<evidence type="ECO:0000313" key="3">
    <source>
        <dbReference type="Proteomes" id="UP000808038"/>
    </source>
</evidence>
<gene>
    <name evidence="2" type="ORF">HAU43_00740</name>
</gene>
<dbReference type="Proteomes" id="UP000808038">
    <property type="component" value="Unassembled WGS sequence"/>
</dbReference>
<sequence>MGSSVNVKWLLKTIIRNNITSSNRLVAYLDVLILTDDRLKQSSTDGFLLKDTRTIVIATDLMPLYEMYLIAHELAHLVLGHVVPRMYSEHRMTALPEEVEADIVAFVHVMLYMNERGMKLHDPTDIADKIGVPHSRVISIRKALAIINKELVASGYDYAQ</sequence>
<dbReference type="AlphaFoldDB" id="A0AAE2S694"/>
<accession>A0AAE2S694</accession>
<organism evidence="2 3">
    <name type="scientific">Weissella confusa</name>
    <name type="common">Lactobacillus confusus</name>
    <dbReference type="NCBI Taxonomy" id="1583"/>
    <lineage>
        <taxon>Bacteria</taxon>
        <taxon>Bacillati</taxon>
        <taxon>Bacillota</taxon>
        <taxon>Bacilli</taxon>
        <taxon>Lactobacillales</taxon>
        <taxon>Lactobacillaceae</taxon>
        <taxon>Weissella</taxon>
    </lineage>
</organism>